<protein>
    <submittedName>
        <fullName evidence="1">Proteinase B</fullName>
        <ecNumber evidence="1">3.4.21.48</ecNumber>
    </submittedName>
</protein>
<gene>
    <name evidence="1" type="primary">PRB1_9</name>
    <name evidence="1" type="ORF">DSO57_1008830</name>
</gene>
<comment type="caution">
    <text evidence="1">The sequence shown here is derived from an EMBL/GenBank/DDBJ whole genome shotgun (WGS) entry which is preliminary data.</text>
</comment>
<dbReference type="EMBL" id="QTSX02007127">
    <property type="protein sequence ID" value="KAJ9051010.1"/>
    <property type="molecule type" value="Genomic_DNA"/>
</dbReference>
<name>A0ACC2RM31_9FUNG</name>
<keyword evidence="2" id="KW-1185">Reference proteome</keyword>
<keyword evidence="1" id="KW-0378">Hydrolase</keyword>
<organism evidence="1 2">
    <name type="scientific">Entomophthora muscae</name>
    <dbReference type="NCBI Taxonomy" id="34485"/>
    <lineage>
        <taxon>Eukaryota</taxon>
        <taxon>Fungi</taxon>
        <taxon>Fungi incertae sedis</taxon>
        <taxon>Zoopagomycota</taxon>
        <taxon>Entomophthoromycotina</taxon>
        <taxon>Entomophthoromycetes</taxon>
        <taxon>Entomophthorales</taxon>
        <taxon>Entomophthoraceae</taxon>
        <taxon>Entomophthora</taxon>
    </lineage>
</organism>
<dbReference type="Proteomes" id="UP001165960">
    <property type="component" value="Unassembled WGS sequence"/>
</dbReference>
<dbReference type="EC" id="3.4.21.48" evidence="1"/>
<proteinExistence type="predicted"/>
<accession>A0ACC2RM31</accession>
<sequence length="234" mass="25644">MKEVVGIESNKIGRSQAIQKDVPWGLARLSSKSQLDRSKEWFYNHDPNSGKGVDVYVIDYGIKINHPNFEGRARWGKNFISNNDNDETNHSTHVAGIIGSKIYGVAKKSTLIAVKVIDTRELRNLDVFIAAVEWVVNDKKEKQVCVINISLGMDYSKAFNTAVDNAVGLGCVVVVSTGNSNQDACEVLPASAPKAITVGATNLYDECAEFSNWKSVNVYAPSHDILSTSIHKNS</sequence>
<evidence type="ECO:0000313" key="2">
    <source>
        <dbReference type="Proteomes" id="UP001165960"/>
    </source>
</evidence>
<reference evidence="1" key="1">
    <citation type="submission" date="2022-04" db="EMBL/GenBank/DDBJ databases">
        <title>Genome of the entomopathogenic fungus Entomophthora muscae.</title>
        <authorList>
            <person name="Elya C."/>
            <person name="Lovett B.R."/>
            <person name="Lee E."/>
            <person name="Macias A.M."/>
            <person name="Hajek A.E."/>
            <person name="De Bivort B.L."/>
            <person name="Kasson M.T."/>
            <person name="De Fine Licht H.H."/>
            <person name="Stajich J.E."/>
        </authorList>
    </citation>
    <scope>NUCLEOTIDE SEQUENCE</scope>
    <source>
        <strain evidence="1">Berkeley</strain>
    </source>
</reference>
<evidence type="ECO:0000313" key="1">
    <source>
        <dbReference type="EMBL" id="KAJ9051010.1"/>
    </source>
</evidence>